<protein>
    <submittedName>
        <fullName evidence="3">Glycosyl transferase, group 1</fullName>
    </submittedName>
</protein>
<gene>
    <name evidence="3" type="ordered locus">MROS_0714</name>
</gene>
<dbReference type="SUPFAM" id="SSF53756">
    <property type="entry name" value="UDP-Glycosyltransferase/glycogen phosphorylase"/>
    <property type="match status" value="1"/>
</dbReference>
<evidence type="ECO:0000259" key="1">
    <source>
        <dbReference type="Pfam" id="PF00534"/>
    </source>
</evidence>
<dbReference type="GO" id="GO:0016757">
    <property type="term" value="F:glycosyltransferase activity"/>
    <property type="evidence" value="ECO:0007669"/>
    <property type="project" value="InterPro"/>
</dbReference>
<dbReference type="STRING" id="1191523.MROS_0714"/>
<dbReference type="Gene3D" id="3.40.50.2000">
    <property type="entry name" value="Glycogen Phosphorylase B"/>
    <property type="match status" value="2"/>
</dbReference>
<feature type="domain" description="Glycosyl transferase family 1" evidence="1">
    <location>
        <begin position="178"/>
        <end position="347"/>
    </location>
</feature>
<dbReference type="OrthoDB" id="7560678at2"/>
<dbReference type="RefSeq" id="WP_014855392.1">
    <property type="nucleotide sequence ID" value="NC_018178.1"/>
</dbReference>
<dbReference type="eggNOG" id="COG0438">
    <property type="taxonomic scope" value="Bacteria"/>
</dbReference>
<dbReference type="PANTHER" id="PTHR12526">
    <property type="entry name" value="GLYCOSYLTRANSFERASE"/>
    <property type="match status" value="1"/>
</dbReference>
<dbReference type="Proteomes" id="UP000009011">
    <property type="component" value="Chromosome"/>
</dbReference>
<accession>I7A219</accession>
<keyword evidence="3" id="KW-0808">Transferase</keyword>
<dbReference type="Pfam" id="PF13439">
    <property type="entry name" value="Glyco_transf_4"/>
    <property type="match status" value="1"/>
</dbReference>
<dbReference type="KEGG" id="mro:MROS_0714"/>
<sequence>MRILKTCFSKSWGGLEIYSLTTILKLRERGLNPTLFSLKDAPITKEAKARHINTVTIDNAGYINPSGIKKTIALMKKENFDIIHCATSKDLWLVTPALKLARLNAPLLMTKHMGSYVVKKDLLHRFIYKRLDYALAISNVIAKNLVDTTPLNPDKIKLLHNGIDTKFFDPAKYDGNKVRSEFGIKDDELLIGMTARFSPGKGHEEFIEAAQILCKEYNNLKFIIVGKASRGEDDYEIEIKDAARQSGIGEKIIFTGFRKDIPDILAAMDIFVFPSHAEAFGIALIEAFSMAKPSVCSASDGVLDIAVNEATSLLFEKQSANDLASKLKRLIDDGYLREKLGANARQRAVEHFDIEIFTDKLIAIYKEALNEK</sequence>
<dbReference type="InterPro" id="IPR028098">
    <property type="entry name" value="Glyco_trans_4-like_N"/>
</dbReference>
<evidence type="ECO:0000313" key="4">
    <source>
        <dbReference type="Proteomes" id="UP000009011"/>
    </source>
</evidence>
<dbReference type="EMBL" id="CP003557">
    <property type="protein sequence ID" value="AFN73956.1"/>
    <property type="molecule type" value="Genomic_DNA"/>
</dbReference>
<dbReference type="PATRIC" id="fig|1191523.3.peg.747"/>
<keyword evidence="4" id="KW-1185">Reference proteome</keyword>
<dbReference type="AlphaFoldDB" id="I7A219"/>
<proteinExistence type="predicted"/>
<dbReference type="HOGENOM" id="CLU_009583_0_4_10"/>
<dbReference type="CDD" id="cd03801">
    <property type="entry name" value="GT4_PimA-like"/>
    <property type="match status" value="1"/>
</dbReference>
<reference evidence="3 4" key="1">
    <citation type="journal article" date="2013" name="PLoS ONE">
        <title>Genomic analysis of Melioribacter roseus, facultatively anaerobic organotrophic bacterium representing a novel deep lineage within Bacteriodetes/Chlorobi group.</title>
        <authorList>
            <person name="Kadnikov V.V."/>
            <person name="Mardanov A.V."/>
            <person name="Podosokorskaya O.A."/>
            <person name="Gavrilov S.N."/>
            <person name="Kublanov I.V."/>
            <person name="Beletsky A.V."/>
            <person name="Bonch-Osmolovskaya E.A."/>
            <person name="Ravin N.V."/>
        </authorList>
    </citation>
    <scope>NUCLEOTIDE SEQUENCE [LARGE SCALE GENOMIC DNA]</scope>
    <source>
        <strain evidence="4">JCM 17771 / P3M-2</strain>
    </source>
</reference>
<evidence type="ECO:0000259" key="2">
    <source>
        <dbReference type="Pfam" id="PF13439"/>
    </source>
</evidence>
<organism evidence="3 4">
    <name type="scientific">Melioribacter roseus (strain DSM 23840 / JCM 17771 / VKM B-2668 / P3M-2)</name>
    <dbReference type="NCBI Taxonomy" id="1191523"/>
    <lineage>
        <taxon>Bacteria</taxon>
        <taxon>Pseudomonadati</taxon>
        <taxon>Ignavibacteriota</taxon>
        <taxon>Ignavibacteria</taxon>
        <taxon>Ignavibacteriales</taxon>
        <taxon>Melioribacteraceae</taxon>
        <taxon>Melioribacter</taxon>
    </lineage>
</organism>
<name>I7A219_MELRP</name>
<dbReference type="InterPro" id="IPR001296">
    <property type="entry name" value="Glyco_trans_1"/>
</dbReference>
<dbReference type="Pfam" id="PF00534">
    <property type="entry name" value="Glycos_transf_1"/>
    <property type="match status" value="1"/>
</dbReference>
<evidence type="ECO:0000313" key="3">
    <source>
        <dbReference type="EMBL" id="AFN73956.1"/>
    </source>
</evidence>
<feature type="domain" description="Glycosyltransferase subfamily 4-like N-terminal" evidence="2">
    <location>
        <begin position="12"/>
        <end position="166"/>
    </location>
</feature>